<dbReference type="EMBL" id="CP015249">
    <property type="protein sequence ID" value="ANB16580.1"/>
    <property type="molecule type" value="Genomic_DNA"/>
</dbReference>
<dbReference type="InterPro" id="IPR016032">
    <property type="entry name" value="Sig_transdc_resp-reg_C-effctor"/>
</dbReference>
<evidence type="ECO:0000256" key="4">
    <source>
        <dbReference type="SAM" id="MobiDB-lite"/>
    </source>
</evidence>
<evidence type="ECO:0000256" key="1">
    <source>
        <dbReference type="ARBA" id="ARBA00023125"/>
    </source>
</evidence>
<reference evidence="7 8" key="1">
    <citation type="submission" date="2016-04" db="EMBL/GenBank/DDBJ databases">
        <title>Complete genome sequence of Dokdonella koreensis DS-123T.</title>
        <authorList>
            <person name="Kim J.F."/>
            <person name="Lee H."/>
            <person name="Kwak M.-J."/>
        </authorList>
    </citation>
    <scope>NUCLEOTIDE SEQUENCE [LARGE SCALE GENOMIC DNA]</scope>
    <source>
        <strain evidence="7 8">DS-123</strain>
    </source>
</reference>
<dbReference type="SUPFAM" id="SSF48452">
    <property type="entry name" value="TPR-like"/>
    <property type="match status" value="2"/>
</dbReference>
<dbReference type="InterPro" id="IPR001867">
    <property type="entry name" value="OmpR/PhoB-type_DNA-bd"/>
</dbReference>
<keyword evidence="2" id="KW-0802">TPR repeat</keyword>
<accession>A0A161HJ66</accession>
<dbReference type="Gene3D" id="1.25.40.10">
    <property type="entry name" value="Tetratricopeptide repeat domain"/>
    <property type="match status" value="1"/>
</dbReference>
<feature type="DNA-binding region" description="OmpR/PhoB-type" evidence="3">
    <location>
        <begin position="3"/>
        <end position="101"/>
    </location>
</feature>
<feature type="repeat" description="TPR" evidence="2">
    <location>
        <begin position="394"/>
        <end position="427"/>
    </location>
</feature>
<dbReference type="CDD" id="cd00383">
    <property type="entry name" value="trans_reg_C"/>
    <property type="match status" value="1"/>
</dbReference>
<dbReference type="PROSITE" id="PS50005">
    <property type="entry name" value="TPR"/>
    <property type="match status" value="1"/>
</dbReference>
<dbReference type="SMART" id="SM00862">
    <property type="entry name" value="Trans_reg_C"/>
    <property type="match status" value="1"/>
</dbReference>
<dbReference type="AlphaFoldDB" id="A0A161HJ66"/>
<keyword evidence="5" id="KW-0812">Transmembrane</keyword>
<feature type="transmembrane region" description="Helical" evidence="5">
    <location>
        <begin position="140"/>
        <end position="162"/>
    </location>
</feature>
<feature type="region of interest" description="Disordered" evidence="4">
    <location>
        <begin position="166"/>
        <end position="185"/>
    </location>
</feature>
<dbReference type="KEGG" id="dko:I596_543"/>
<dbReference type="PANTHER" id="PTHR47691">
    <property type="entry name" value="REGULATOR-RELATED"/>
    <property type="match status" value="1"/>
</dbReference>
<dbReference type="InterPro" id="IPR019734">
    <property type="entry name" value="TPR_rpt"/>
</dbReference>
<evidence type="ECO:0000256" key="5">
    <source>
        <dbReference type="SAM" id="Phobius"/>
    </source>
</evidence>
<keyword evidence="5" id="KW-1133">Transmembrane helix</keyword>
<dbReference type="STRING" id="1300342.I596_543"/>
<dbReference type="PROSITE" id="PS51755">
    <property type="entry name" value="OMPR_PHOB"/>
    <property type="match status" value="1"/>
</dbReference>
<feature type="region of interest" description="Disordered" evidence="4">
    <location>
        <begin position="115"/>
        <end position="134"/>
    </location>
</feature>
<dbReference type="OrthoDB" id="9149639at2"/>
<evidence type="ECO:0000256" key="2">
    <source>
        <dbReference type="PROSITE-ProRule" id="PRU00339"/>
    </source>
</evidence>
<feature type="domain" description="OmpR/PhoB-type" evidence="6">
    <location>
        <begin position="3"/>
        <end position="101"/>
    </location>
</feature>
<protein>
    <submittedName>
        <fullName evidence="7">Transcriptional regulator</fullName>
    </submittedName>
</protein>
<keyword evidence="5" id="KW-0472">Membrane</keyword>
<name>A0A161HJ66_9GAMM</name>
<dbReference type="GO" id="GO:0003677">
    <property type="term" value="F:DNA binding"/>
    <property type="evidence" value="ECO:0007669"/>
    <property type="project" value="UniProtKB-UniRule"/>
</dbReference>
<evidence type="ECO:0000313" key="8">
    <source>
        <dbReference type="Proteomes" id="UP000076830"/>
    </source>
</evidence>
<dbReference type="PANTHER" id="PTHR47691:SF3">
    <property type="entry name" value="HTH-TYPE TRANSCRIPTIONAL REGULATOR RV0890C-RELATED"/>
    <property type="match status" value="1"/>
</dbReference>
<proteinExistence type="predicted"/>
<evidence type="ECO:0000259" key="6">
    <source>
        <dbReference type="PROSITE" id="PS51755"/>
    </source>
</evidence>
<dbReference type="Proteomes" id="UP000076830">
    <property type="component" value="Chromosome"/>
</dbReference>
<feature type="compositionally biased region" description="Low complexity" evidence="4">
    <location>
        <begin position="117"/>
        <end position="132"/>
    </location>
</feature>
<evidence type="ECO:0000313" key="7">
    <source>
        <dbReference type="EMBL" id="ANB16580.1"/>
    </source>
</evidence>
<feature type="compositionally biased region" description="Polar residues" evidence="4">
    <location>
        <begin position="794"/>
        <end position="803"/>
    </location>
</feature>
<dbReference type="Pfam" id="PF00486">
    <property type="entry name" value="Trans_reg_C"/>
    <property type="match status" value="1"/>
</dbReference>
<keyword evidence="1 3" id="KW-0238">DNA-binding</keyword>
<dbReference type="SMART" id="SM00028">
    <property type="entry name" value="TPR"/>
    <property type="match status" value="2"/>
</dbReference>
<dbReference type="GO" id="GO:0000160">
    <property type="term" value="P:phosphorelay signal transduction system"/>
    <property type="evidence" value="ECO:0007669"/>
    <property type="project" value="InterPro"/>
</dbReference>
<feature type="region of interest" description="Disordered" evidence="4">
    <location>
        <begin position="783"/>
        <end position="803"/>
    </location>
</feature>
<organism evidence="7 8">
    <name type="scientific">Dokdonella koreensis DS-123</name>
    <dbReference type="NCBI Taxonomy" id="1300342"/>
    <lineage>
        <taxon>Bacteria</taxon>
        <taxon>Pseudomonadati</taxon>
        <taxon>Pseudomonadota</taxon>
        <taxon>Gammaproteobacteria</taxon>
        <taxon>Lysobacterales</taxon>
        <taxon>Rhodanobacteraceae</taxon>
        <taxon>Dokdonella</taxon>
    </lineage>
</organism>
<keyword evidence="8" id="KW-1185">Reference proteome</keyword>
<dbReference type="Gene3D" id="1.10.10.10">
    <property type="entry name" value="Winged helix-like DNA-binding domain superfamily/Winged helix DNA-binding domain"/>
    <property type="match status" value="1"/>
</dbReference>
<evidence type="ECO:0000256" key="3">
    <source>
        <dbReference type="PROSITE-ProRule" id="PRU01091"/>
    </source>
</evidence>
<dbReference type="GO" id="GO:0006355">
    <property type="term" value="P:regulation of DNA-templated transcription"/>
    <property type="evidence" value="ECO:0007669"/>
    <property type="project" value="InterPro"/>
</dbReference>
<dbReference type="SUPFAM" id="SSF46894">
    <property type="entry name" value="C-terminal effector domain of the bipartite response regulators"/>
    <property type="match status" value="1"/>
</dbReference>
<gene>
    <name evidence="7" type="ORF">I596_543</name>
</gene>
<dbReference type="InterPro" id="IPR036388">
    <property type="entry name" value="WH-like_DNA-bd_sf"/>
</dbReference>
<dbReference type="InterPro" id="IPR011990">
    <property type="entry name" value="TPR-like_helical_dom_sf"/>
</dbReference>
<sequence>MTRRIHHFGVCSLDIAARTLLRDGEHVSVSPTVFDCIAYLLERRGRAVGRDELVAAVWGKTGVSDSVLGKTLLKTRRAVGDTGDEQNVIRTVPRFGFHWVADVRVEERADADPPFEAAAGPARGTPAPARVPSARRRRMTMGAVIGVVLGATVIVMAAAWQFRATATGDGPSDPRGAVTPSAPDSAGRVAVLPVEVAAGSAEAWLRFGLMDLMAQHLRDGGVAIVPSESVVRLIDADSTIDKAALRTATGARSLVESTLRRLDATWLLRVEMIDVHGKRHEVQARGDDPILVARDAAERLLVRLGRPTRIVAADVADLPLTELSQRIEASMLAGDVGTASRLLEAATPEQQALPELRLRSAQIDYQAGRTEAAYRKLAALRAEIGAESNPVLRARILSKLGSAARVLGDFVEAQAAFDEAIALLDDRHEPVTLGQIYVGRSISYIEQGQYAAASDDFSLARTVFQSIDDQFELAAAEYSEGLMENRRNRPLSSLPIFARVAERFEQFGALNELANVRSNQILTQYNLLQYADAVATSDRTVPLLGRLQNPIPRHQLQYARAMSLAAVGRLSEARASYAALATDVDPVHEARIAAMIRVRRADLELQAGDAETAHAIARQVSGMPARPDTALIRASGWLTVVQSLAKLGRAAETREQVEQFVAWAEATGNTIAILYGRLAEAEEAQAGGRHDAALSLYADAMLSVEREGVPADVALVAVSYGRALIAAGDLARAGTVAGRITRYAEQDFTSALLLVELYHAMGRTDAWSAALDHARSLAGERAIPTELMMPPRSPSSTGPALAL</sequence>
<dbReference type="RefSeq" id="WP_067643707.1">
    <property type="nucleotide sequence ID" value="NZ_CP015249.1"/>
</dbReference>